<reference evidence="1 2" key="1">
    <citation type="journal article" date="2015" name="Parasit. Vectors">
        <title>Draft genome of the scabies mite.</title>
        <authorList>
            <person name="Rider S.D.Jr."/>
            <person name="Morgan M.S."/>
            <person name="Arlian L.G."/>
        </authorList>
    </citation>
    <scope>NUCLEOTIDE SEQUENCE [LARGE SCALE GENOMIC DNA]</scope>
    <source>
        <strain evidence="1">Arlian Lab</strain>
    </source>
</reference>
<accession>A0A131ZXQ8</accession>
<gene>
    <name evidence="1" type="ORF">QR98_0020750</name>
</gene>
<dbReference type="VEuPathDB" id="VectorBase:SSCA002793"/>
<organism evidence="1 2">
    <name type="scientific">Sarcoptes scabiei</name>
    <name type="common">Itch mite</name>
    <name type="synonym">Acarus scabiei</name>
    <dbReference type="NCBI Taxonomy" id="52283"/>
    <lineage>
        <taxon>Eukaryota</taxon>
        <taxon>Metazoa</taxon>
        <taxon>Ecdysozoa</taxon>
        <taxon>Arthropoda</taxon>
        <taxon>Chelicerata</taxon>
        <taxon>Arachnida</taxon>
        <taxon>Acari</taxon>
        <taxon>Acariformes</taxon>
        <taxon>Sarcoptiformes</taxon>
        <taxon>Astigmata</taxon>
        <taxon>Psoroptidia</taxon>
        <taxon>Sarcoptoidea</taxon>
        <taxon>Sarcoptidae</taxon>
        <taxon>Sarcoptinae</taxon>
        <taxon>Sarcoptes</taxon>
    </lineage>
</organism>
<name>A0A131ZXQ8_SARSC</name>
<dbReference type="AlphaFoldDB" id="A0A131ZXQ8"/>
<evidence type="ECO:0000313" key="1">
    <source>
        <dbReference type="EMBL" id="KPM03642.1"/>
    </source>
</evidence>
<dbReference type="Proteomes" id="UP000616769">
    <property type="component" value="Unassembled WGS sequence"/>
</dbReference>
<dbReference type="EMBL" id="JXLN01005602">
    <property type="protein sequence ID" value="KPM03642.1"/>
    <property type="molecule type" value="Genomic_DNA"/>
</dbReference>
<sequence>MGGQIDQNMILKVSRSKNFIDLISPDSKFIPNDGKNDFLHSNNTRLFRAKQNQTLDDLTNYQEFSKSCANKIIFDEMEQLSIQVAENALNFND</sequence>
<evidence type="ECO:0000313" key="2">
    <source>
        <dbReference type="Proteomes" id="UP000616769"/>
    </source>
</evidence>
<protein>
    <submittedName>
        <fullName evidence="1">Uncharacterized protein</fullName>
    </submittedName>
</protein>
<comment type="caution">
    <text evidence="1">The sequence shown here is derived from an EMBL/GenBank/DDBJ whole genome shotgun (WGS) entry which is preliminary data.</text>
</comment>
<dbReference type="OrthoDB" id="2155283at2759"/>
<proteinExistence type="predicted"/>